<name>A0A1G1Y504_9BACT</name>
<dbReference type="SUPFAM" id="SSF53623">
    <property type="entry name" value="MurD-like peptide ligases, catalytic domain"/>
    <property type="match status" value="1"/>
</dbReference>
<evidence type="ECO:0000313" key="7">
    <source>
        <dbReference type="Proteomes" id="UP000178747"/>
    </source>
</evidence>
<evidence type="ECO:0000256" key="3">
    <source>
        <dbReference type="ARBA" id="ARBA00022840"/>
    </source>
</evidence>
<dbReference type="Gene3D" id="3.40.1190.10">
    <property type="entry name" value="Mur-like, catalytic domain"/>
    <property type="match status" value="1"/>
</dbReference>
<evidence type="ECO:0000313" key="6">
    <source>
        <dbReference type="EMBL" id="OGY47254.1"/>
    </source>
</evidence>
<dbReference type="GO" id="GO:0016881">
    <property type="term" value="F:acid-amino acid ligase activity"/>
    <property type="evidence" value="ECO:0007669"/>
    <property type="project" value="InterPro"/>
</dbReference>
<feature type="domain" description="Mur ligase central" evidence="5">
    <location>
        <begin position="101"/>
        <end position="252"/>
    </location>
</feature>
<dbReference type="EMBL" id="MHIH01000043">
    <property type="protein sequence ID" value="OGY47254.1"/>
    <property type="molecule type" value="Genomic_DNA"/>
</dbReference>
<dbReference type="Pfam" id="PF02875">
    <property type="entry name" value="Mur_ligase_C"/>
    <property type="match status" value="1"/>
</dbReference>
<comment type="caution">
    <text evidence="6">The sequence shown here is derived from an EMBL/GenBank/DDBJ whole genome shotgun (WGS) entry which is preliminary data.</text>
</comment>
<dbReference type="PANTHER" id="PTHR43024:SF1">
    <property type="entry name" value="UDP-N-ACETYLMURAMOYL-TRIPEPTIDE--D-ALANYL-D-ALANINE LIGASE"/>
    <property type="match status" value="1"/>
</dbReference>
<sequence length="434" mass="48489">MKNIFRKLLEKILRVLALVILNKYKPEVVAVTGSVGKTSTKAAIYSVLSSTYNVRQNQKNYNNEIGIPLTIIGAETGGKSIFKWLVVFLKAISLIIIKDKKYPQILVMEMGADHSGDIKYLTDFVLLKVGVVTAVAPVHLEFFETMERIAKEKAELIRSLPKDGYAILNHDDKLVYPMSEKTKAKVITFGLLEGSDVRGREIAISHDVNYKDISTIQGISFKLIYEGKTVPVLLPKILGEHLVYTALAAISVGLVFDLNLHTIINSLKNFEPPKGRMHIIKGIKNTLIIDDTYNSSPLAAKKALYQLGKINLGTGHKKFAVLGDMFELGSYTEQGHQEVGEAVVEYKIDYLITVGEMSRDIIRGAIERGMNKDNCFNFKDSVEAGRFLQQKISEGDLILIKGSQGVRTERAVKEIMAEPEKAKELLTRQYEPWV</sequence>
<dbReference type="Gene3D" id="3.90.190.20">
    <property type="entry name" value="Mur ligase, C-terminal domain"/>
    <property type="match status" value="1"/>
</dbReference>
<gene>
    <name evidence="6" type="ORF">A3J62_03110</name>
</gene>
<keyword evidence="2" id="KW-0547">Nucleotide-binding</keyword>
<dbReference type="InterPro" id="IPR004101">
    <property type="entry name" value="Mur_ligase_C"/>
</dbReference>
<proteinExistence type="predicted"/>
<dbReference type="InterPro" id="IPR013221">
    <property type="entry name" value="Mur_ligase_cen"/>
</dbReference>
<evidence type="ECO:0008006" key="8">
    <source>
        <dbReference type="Google" id="ProtNLM"/>
    </source>
</evidence>
<keyword evidence="3" id="KW-0067">ATP-binding</keyword>
<evidence type="ECO:0000259" key="4">
    <source>
        <dbReference type="Pfam" id="PF02875"/>
    </source>
</evidence>
<dbReference type="InterPro" id="IPR036565">
    <property type="entry name" value="Mur-like_cat_sf"/>
</dbReference>
<feature type="domain" description="Mur ligase central" evidence="5">
    <location>
        <begin position="31"/>
        <end position="74"/>
    </location>
</feature>
<dbReference type="GO" id="GO:0005524">
    <property type="term" value="F:ATP binding"/>
    <property type="evidence" value="ECO:0007669"/>
    <property type="project" value="UniProtKB-KW"/>
</dbReference>
<dbReference type="Proteomes" id="UP000178747">
    <property type="component" value="Unassembled WGS sequence"/>
</dbReference>
<dbReference type="Pfam" id="PF08245">
    <property type="entry name" value="Mur_ligase_M"/>
    <property type="match status" value="2"/>
</dbReference>
<reference evidence="6 7" key="1">
    <citation type="journal article" date="2016" name="Nat. Commun.">
        <title>Thousands of microbial genomes shed light on interconnected biogeochemical processes in an aquifer system.</title>
        <authorList>
            <person name="Anantharaman K."/>
            <person name="Brown C.T."/>
            <person name="Hug L.A."/>
            <person name="Sharon I."/>
            <person name="Castelle C.J."/>
            <person name="Probst A.J."/>
            <person name="Thomas B.C."/>
            <person name="Singh A."/>
            <person name="Wilkins M.J."/>
            <person name="Karaoz U."/>
            <person name="Brodie E.L."/>
            <person name="Williams K.H."/>
            <person name="Hubbard S.S."/>
            <person name="Banfield J.F."/>
        </authorList>
    </citation>
    <scope>NUCLEOTIDE SEQUENCE [LARGE SCALE GENOMIC DNA]</scope>
</reference>
<evidence type="ECO:0000256" key="2">
    <source>
        <dbReference type="ARBA" id="ARBA00022741"/>
    </source>
</evidence>
<dbReference type="PANTHER" id="PTHR43024">
    <property type="entry name" value="UDP-N-ACETYLMURAMOYL-TRIPEPTIDE--D-ALANYL-D-ALANINE LIGASE"/>
    <property type="match status" value="1"/>
</dbReference>
<dbReference type="AlphaFoldDB" id="A0A1G1Y504"/>
<evidence type="ECO:0000259" key="5">
    <source>
        <dbReference type="Pfam" id="PF08245"/>
    </source>
</evidence>
<keyword evidence="1" id="KW-0436">Ligase</keyword>
<dbReference type="SUPFAM" id="SSF53244">
    <property type="entry name" value="MurD-like peptide ligases, peptide-binding domain"/>
    <property type="match status" value="1"/>
</dbReference>
<dbReference type="InterPro" id="IPR036615">
    <property type="entry name" value="Mur_ligase_C_dom_sf"/>
</dbReference>
<feature type="domain" description="Mur ligase C-terminal" evidence="4">
    <location>
        <begin position="275"/>
        <end position="403"/>
    </location>
</feature>
<accession>A0A1G1Y504</accession>
<protein>
    <recommendedName>
        <fullName evidence="8">UDP-N-acetylmuramoyl-tripeptide--D-alanyl-D-alanine ligase</fullName>
    </recommendedName>
</protein>
<organism evidence="6 7">
    <name type="scientific">Candidatus Buchananbacteria bacterium RIFCSPHIGHO2_02_FULL_38_8</name>
    <dbReference type="NCBI Taxonomy" id="1797538"/>
    <lineage>
        <taxon>Bacteria</taxon>
        <taxon>Candidatus Buchananiibacteriota</taxon>
    </lineage>
</organism>
<evidence type="ECO:0000256" key="1">
    <source>
        <dbReference type="ARBA" id="ARBA00022598"/>
    </source>
</evidence>
<dbReference type="InterPro" id="IPR051046">
    <property type="entry name" value="MurCDEF_CellWall_CoF430Synth"/>
</dbReference>